<dbReference type="InterPro" id="IPR021109">
    <property type="entry name" value="Peptidase_aspartic_dom_sf"/>
</dbReference>
<dbReference type="Gene3D" id="2.40.70.10">
    <property type="entry name" value="Acid Proteases"/>
    <property type="match status" value="1"/>
</dbReference>
<dbReference type="RefSeq" id="WP_269428180.1">
    <property type="nucleotide sequence ID" value="NZ_JAPWGM010000004.1"/>
</dbReference>
<sequence length="383" mass="42273">MKLKTFIILVSIIAFFSIGVSAQDNFSDTIPYQIVHDKIVISLKINGKDAKVVYDSGGKPWIIQSEAQRLGIGISGQTGVSDMNVKTSWQNKGSIAELVISKHCKRINQETIIGPNNGSFKTLGVAGLINNEVFQDVVVTILSRENKLVITPYRPSWVKKTDGIQIKSLTNHAFMIPLQIGDRPATAMFDTGYGGLLVVGNAMLRSPDSISFKKINSLFGINGIGINGIPEPSNFYKVLIPSFRIGQKLFSNYGTVTHALDRCVIGIDLLKYGNVVLDIPRQVFYFYPFEPETVNFDGVPKTWNLSVLPVKKDHFQVSGIWGTLRKDVSVGDKVTGINGKSLTGIAPSQFEIEKMMDDIKSDQAYLTIEKNGKEIKVPMKQVK</sequence>
<keyword evidence="3" id="KW-1185">Reference proteome</keyword>
<accession>A0ABT4LB40</accession>
<feature type="signal peptide" evidence="1">
    <location>
        <begin position="1"/>
        <end position="22"/>
    </location>
</feature>
<keyword evidence="1" id="KW-0732">Signal</keyword>
<protein>
    <recommendedName>
        <fullName evidence="4">PDZ domain-containing protein</fullName>
    </recommendedName>
</protein>
<proteinExistence type="predicted"/>
<evidence type="ECO:0000313" key="3">
    <source>
        <dbReference type="Proteomes" id="UP001144347"/>
    </source>
</evidence>
<gene>
    <name evidence="2" type="ORF">O0955_14035</name>
</gene>
<evidence type="ECO:0008006" key="4">
    <source>
        <dbReference type="Google" id="ProtNLM"/>
    </source>
</evidence>
<feature type="chain" id="PRO_5047176472" description="PDZ domain-containing protein" evidence="1">
    <location>
        <begin position="23"/>
        <end position="383"/>
    </location>
</feature>
<name>A0ABT4LB40_9SPHI</name>
<evidence type="ECO:0000313" key="2">
    <source>
        <dbReference type="EMBL" id="MCZ4245128.1"/>
    </source>
</evidence>
<organism evidence="2 3">
    <name type="scientific">Pedobacter punctiformis</name>
    <dbReference type="NCBI Taxonomy" id="3004097"/>
    <lineage>
        <taxon>Bacteria</taxon>
        <taxon>Pseudomonadati</taxon>
        <taxon>Bacteroidota</taxon>
        <taxon>Sphingobacteriia</taxon>
        <taxon>Sphingobacteriales</taxon>
        <taxon>Sphingobacteriaceae</taxon>
        <taxon>Pedobacter</taxon>
    </lineage>
</organism>
<comment type="caution">
    <text evidence="2">The sequence shown here is derived from an EMBL/GenBank/DDBJ whole genome shotgun (WGS) entry which is preliminary data.</text>
</comment>
<dbReference type="EMBL" id="JAPWGM010000004">
    <property type="protein sequence ID" value="MCZ4245128.1"/>
    <property type="molecule type" value="Genomic_DNA"/>
</dbReference>
<evidence type="ECO:0000256" key="1">
    <source>
        <dbReference type="SAM" id="SignalP"/>
    </source>
</evidence>
<reference evidence="2" key="1">
    <citation type="submission" date="2022-12" db="EMBL/GenBank/DDBJ databases">
        <title>Genome sequence of HCMS5-2.</title>
        <authorList>
            <person name="Woo H."/>
        </authorList>
    </citation>
    <scope>NUCLEOTIDE SEQUENCE</scope>
    <source>
        <strain evidence="2">HCMS5-2</strain>
    </source>
</reference>
<dbReference type="Proteomes" id="UP001144347">
    <property type="component" value="Unassembled WGS sequence"/>
</dbReference>